<dbReference type="RefSeq" id="WP_151664516.1">
    <property type="nucleotide sequence ID" value="NZ_WBWS01000053.1"/>
</dbReference>
<organism evidence="2 3">
    <name type="scientific">Brucella anthropi</name>
    <name type="common">Ochrobactrum anthropi</name>
    <dbReference type="NCBI Taxonomy" id="529"/>
    <lineage>
        <taxon>Bacteria</taxon>
        <taxon>Pseudomonadati</taxon>
        <taxon>Pseudomonadota</taxon>
        <taxon>Alphaproteobacteria</taxon>
        <taxon>Hyphomicrobiales</taxon>
        <taxon>Brucellaceae</taxon>
        <taxon>Brucella/Ochrobactrum group</taxon>
        <taxon>Brucella</taxon>
    </lineage>
</organism>
<feature type="transmembrane region" description="Helical" evidence="1">
    <location>
        <begin position="107"/>
        <end position="128"/>
    </location>
</feature>
<gene>
    <name evidence="2" type="ORF">F9L04_25480</name>
</gene>
<feature type="transmembrane region" description="Helical" evidence="1">
    <location>
        <begin position="74"/>
        <end position="95"/>
    </location>
</feature>
<comment type="caution">
    <text evidence="2">The sequence shown here is derived from an EMBL/GenBank/DDBJ whole genome shotgun (WGS) entry which is preliminary data.</text>
</comment>
<evidence type="ECO:0000313" key="3">
    <source>
        <dbReference type="Proteomes" id="UP000481876"/>
    </source>
</evidence>
<protein>
    <submittedName>
        <fullName evidence="2">Uncharacterized protein</fullName>
    </submittedName>
</protein>
<keyword evidence="1" id="KW-0472">Membrane</keyword>
<dbReference type="EMBL" id="WBWS01000053">
    <property type="protein sequence ID" value="KAB2756658.1"/>
    <property type="molecule type" value="Genomic_DNA"/>
</dbReference>
<dbReference type="Proteomes" id="UP000481876">
    <property type="component" value="Unassembled WGS sequence"/>
</dbReference>
<sequence>MTLILLAISLSIALCVLAFNFAIYALPFMVGLTAFQYAWGAEAGFLLSGLAALVAALLSIALVIAVLGFAKNPLLRLVALAVFAVPAMIAGYALVHGVAHNVIDSAIALNLLCGTSGLIVGIAAMVNLNGLGEAALSS</sequence>
<proteinExistence type="predicted"/>
<name>A0A6L3YZA3_BRUAN</name>
<keyword evidence="1" id="KW-1133">Transmembrane helix</keyword>
<evidence type="ECO:0000313" key="2">
    <source>
        <dbReference type="EMBL" id="KAB2756658.1"/>
    </source>
</evidence>
<evidence type="ECO:0000256" key="1">
    <source>
        <dbReference type="SAM" id="Phobius"/>
    </source>
</evidence>
<accession>A0A6L3YZA3</accession>
<dbReference type="AlphaFoldDB" id="A0A6L3YZA3"/>
<reference evidence="2 3" key="1">
    <citation type="submission" date="2019-09" db="EMBL/GenBank/DDBJ databases">
        <title>Taxonomic organization of the family Brucellaceae based on a phylogenomic approach.</title>
        <authorList>
            <person name="Leclercq S."/>
            <person name="Cloeckaert A."/>
            <person name="Zygmunt M.S."/>
        </authorList>
    </citation>
    <scope>NUCLEOTIDE SEQUENCE [LARGE SCALE GENOMIC DNA]</scope>
    <source>
        <strain evidence="2 3">LMG 3313</strain>
    </source>
</reference>
<feature type="transmembrane region" description="Helical" evidence="1">
    <location>
        <begin position="45"/>
        <end position="67"/>
    </location>
</feature>
<keyword evidence="1" id="KW-0812">Transmembrane</keyword>